<proteinExistence type="predicted"/>
<dbReference type="EMBL" id="CP097478">
    <property type="protein sequence ID" value="USS93777.1"/>
    <property type="molecule type" value="Genomic_DNA"/>
</dbReference>
<dbReference type="RefSeq" id="WP_252780655.1">
    <property type="nucleotide sequence ID" value="NZ_CP097478.1"/>
</dbReference>
<dbReference type="InterPro" id="IPR024096">
    <property type="entry name" value="NO_sig/Golgi_transp_ligand-bd"/>
</dbReference>
<evidence type="ECO:0000256" key="1">
    <source>
        <dbReference type="SAM" id="MobiDB-lite"/>
    </source>
</evidence>
<evidence type="ECO:0000313" key="2">
    <source>
        <dbReference type="EMBL" id="USS93777.1"/>
    </source>
</evidence>
<reference evidence="2" key="1">
    <citation type="submission" date="2022-05" db="EMBL/GenBank/DDBJ databases">
        <authorList>
            <person name="Oliphant S.A."/>
            <person name="Watson-Haigh N.S."/>
            <person name="Sumby K.M."/>
            <person name="Gardner J.M."/>
            <person name="Jiranek V."/>
        </authorList>
    </citation>
    <scope>NUCLEOTIDE SEQUENCE</scope>
    <source>
        <strain evidence="2">Ru20-1</strain>
    </source>
</reference>
<dbReference type="InterPro" id="IPR019642">
    <property type="entry name" value="DUF2507"/>
</dbReference>
<protein>
    <submittedName>
        <fullName evidence="2">YslB family protein</fullName>
    </submittedName>
</protein>
<gene>
    <name evidence="2" type="ORF">M8332_02700</name>
</gene>
<dbReference type="Gene3D" id="3.30.1380.20">
    <property type="entry name" value="Trafficking protein particle complex subunit 3"/>
    <property type="match status" value="1"/>
</dbReference>
<evidence type="ECO:0000313" key="3">
    <source>
        <dbReference type="Proteomes" id="UP001057532"/>
    </source>
</evidence>
<keyword evidence="3" id="KW-1185">Reference proteome</keyword>
<name>A0ABY5C5C8_9LACO</name>
<organism evidence="2 3">
    <name type="scientific">Fructilactobacillus ixorae</name>
    <dbReference type="NCBI Taxonomy" id="1750535"/>
    <lineage>
        <taxon>Bacteria</taxon>
        <taxon>Bacillati</taxon>
        <taxon>Bacillota</taxon>
        <taxon>Bacilli</taxon>
        <taxon>Lactobacillales</taxon>
        <taxon>Lactobacillaceae</taxon>
        <taxon>Fructilactobacillus</taxon>
    </lineage>
</organism>
<feature type="region of interest" description="Disordered" evidence="1">
    <location>
        <begin position="140"/>
        <end position="165"/>
    </location>
</feature>
<sequence>MSKQNQSDFNKYQALVPNLSGWNSFILRDELLPDLLQDDLGDILYWAGKNLALKFPVTPADLPAFFTANQWGTLIQQTATEQKKVWNLSGPVVTTRLKMNKDCDFMLETGFLAQTQEQSSGWISEAEAKKKLNGSITITVVSDPNQPAPDRSFQPPVTLKQPEQA</sequence>
<dbReference type="SUPFAM" id="SSF111126">
    <property type="entry name" value="Ligand-binding domain in the NO signalling and Golgi transport"/>
    <property type="match status" value="1"/>
</dbReference>
<accession>A0ABY5C5C8</accession>
<dbReference type="Proteomes" id="UP001057532">
    <property type="component" value="Chromosome"/>
</dbReference>
<dbReference type="Pfam" id="PF10702">
    <property type="entry name" value="DUF2507"/>
    <property type="match status" value="1"/>
</dbReference>